<gene>
    <name evidence="11" type="primary">fliJ</name>
    <name evidence="11" type="ORF">LRP49_11980</name>
</gene>
<dbReference type="EMBL" id="JAJUBB010000007">
    <property type="protein sequence ID" value="MDD1781894.1"/>
    <property type="molecule type" value="Genomic_DNA"/>
</dbReference>
<evidence type="ECO:0000256" key="9">
    <source>
        <dbReference type="ARBA" id="ARBA00023136"/>
    </source>
</evidence>
<evidence type="ECO:0000313" key="11">
    <source>
        <dbReference type="EMBL" id="MDD1781894.1"/>
    </source>
</evidence>
<evidence type="ECO:0000256" key="10">
    <source>
        <dbReference type="ARBA" id="ARBA00023225"/>
    </source>
</evidence>
<keyword evidence="8" id="KW-0653">Protein transport</keyword>
<keyword evidence="11" id="KW-0969">Cilium</keyword>
<organism evidence="11 12">
    <name type="scientific">Enterovibrio qingdaonensis</name>
    <dbReference type="NCBI Taxonomy" id="2899818"/>
    <lineage>
        <taxon>Bacteria</taxon>
        <taxon>Pseudomonadati</taxon>
        <taxon>Pseudomonadota</taxon>
        <taxon>Gammaproteobacteria</taxon>
        <taxon>Vibrionales</taxon>
        <taxon>Vibrionaceae</taxon>
        <taxon>Enterovibrio</taxon>
    </lineage>
</organism>
<name>A0ABT5QLZ1_9GAMM</name>
<reference evidence="11" key="1">
    <citation type="submission" date="2021-12" db="EMBL/GenBank/DDBJ databases">
        <title>Enterovibrio ZSDZ35 sp. nov. and Enterovibrio ZSDZ42 sp. nov., isolated from coastal seawater in Qingdao.</title>
        <authorList>
            <person name="Zhang P."/>
        </authorList>
    </citation>
    <scope>NUCLEOTIDE SEQUENCE</scope>
    <source>
        <strain evidence="11">ZSDZ35</strain>
    </source>
</reference>
<dbReference type="InterPro" id="IPR012823">
    <property type="entry name" value="Flagell_FliJ"/>
</dbReference>
<keyword evidence="6" id="KW-0145">Chemotaxis</keyword>
<keyword evidence="4" id="KW-0813">Transport</keyword>
<dbReference type="Gene3D" id="1.10.287.1700">
    <property type="match status" value="1"/>
</dbReference>
<keyword evidence="11" id="KW-0966">Cell projection</keyword>
<keyword evidence="7" id="KW-1005">Bacterial flagellum biogenesis</keyword>
<keyword evidence="11" id="KW-0282">Flagellum</keyword>
<evidence type="ECO:0000256" key="1">
    <source>
        <dbReference type="ARBA" id="ARBA00004413"/>
    </source>
</evidence>
<keyword evidence="5" id="KW-1003">Cell membrane</keyword>
<dbReference type="InterPro" id="IPR053716">
    <property type="entry name" value="Flag_assembly_chemotaxis_eff"/>
</dbReference>
<protein>
    <recommendedName>
        <fullName evidence="3">Flagellar FliJ protein</fullName>
    </recommendedName>
</protein>
<sequence>MDAKIKACGKLQRVEQKRRDSVGVKLESMRQQHAYIQLKLGQLGELKNQASSAATSAPTLNSASLMNLTHVDLMLQKMLNHCEQEQAVLQAQCNSVKKELEHRHSRVLGLEKAMERWTQRKNYEKAKREQRLLEELINARVKRRR</sequence>
<evidence type="ECO:0000256" key="2">
    <source>
        <dbReference type="ARBA" id="ARBA00010004"/>
    </source>
</evidence>
<evidence type="ECO:0000313" key="12">
    <source>
        <dbReference type="Proteomes" id="UP001149821"/>
    </source>
</evidence>
<evidence type="ECO:0000256" key="4">
    <source>
        <dbReference type="ARBA" id="ARBA00022448"/>
    </source>
</evidence>
<keyword evidence="9" id="KW-0472">Membrane</keyword>
<dbReference type="NCBIfam" id="TIGR02473">
    <property type="entry name" value="flagell_FliJ"/>
    <property type="match status" value="1"/>
</dbReference>
<evidence type="ECO:0000256" key="3">
    <source>
        <dbReference type="ARBA" id="ARBA00020392"/>
    </source>
</evidence>
<dbReference type="RefSeq" id="WP_274142427.1">
    <property type="nucleotide sequence ID" value="NZ_JAJUBB010000007.1"/>
</dbReference>
<evidence type="ECO:0000256" key="7">
    <source>
        <dbReference type="ARBA" id="ARBA00022795"/>
    </source>
</evidence>
<evidence type="ECO:0000256" key="8">
    <source>
        <dbReference type="ARBA" id="ARBA00022927"/>
    </source>
</evidence>
<comment type="subcellular location">
    <subcellularLocation>
        <location evidence="1">Cell membrane</location>
        <topology evidence="1">Peripheral membrane protein</topology>
        <orientation evidence="1">Cytoplasmic side</orientation>
    </subcellularLocation>
</comment>
<keyword evidence="12" id="KW-1185">Reference proteome</keyword>
<dbReference type="Proteomes" id="UP001149821">
    <property type="component" value="Unassembled WGS sequence"/>
</dbReference>
<evidence type="ECO:0000256" key="5">
    <source>
        <dbReference type="ARBA" id="ARBA00022475"/>
    </source>
</evidence>
<keyword evidence="10" id="KW-1006">Bacterial flagellum protein export</keyword>
<evidence type="ECO:0000256" key="6">
    <source>
        <dbReference type="ARBA" id="ARBA00022500"/>
    </source>
</evidence>
<proteinExistence type="inferred from homology"/>
<accession>A0ABT5QLZ1</accession>
<comment type="similarity">
    <text evidence="2">Belongs to the FliJ family.</text>
</comment>
<comment type="caution">
    <text evidence="11">The sequence shown here is derived from an EMBL/GenBank/DDBJ whole genome shotgun (WGS) entry which is preliminary data.</text>
</comment>